<protein>
    <submittedName>
        <fullName evidence="1">Uncharacterized protein</fullName>
    </submittedName>
</protein>
<evidence type="ECO:0000313" key="1">
    <source>
        <dbReference type="EMBL" id="ERL56603.1"/>
    </source>
</evidence>
<dbReference type="Proteomes" id="UP000016761">
    <property type="component" value="Unassembled WGS sequence"/>
</dbReference>
<dbReference type="AlphaFoldDB" id="U4TDS8"/>
<comment type="caution">
    <text evidence="1">The sequence shown here is derived from an EMBL/GenBank/DDBJ whole genome shotgun (WGS) entry which is preliminary data.</text>
</comment>
<dbReference type="EMBL" id="AUSW01000013">
    <property type="protein sequence ID" value="ERL56603.1"/>
    <property type="molecule type" value="Genomic_DNA"/>
</dbReference>
<organism evidence="1 2">
    <name type="scientific">Psychrobacter aquaticus CMS 56</name>
    <dbReference type="NCBI Taxonomy" id="1354303"/>
    <lineage>
        <taxon>Bacteria</taxon>
        <taxon>Pseudomonadati</taxon>
        <taxon>Pseudomonadota</taxon>
        <taxon>Gammaproteobacteria</taxon>
        <taxon>Moraxellales</taxon>
        <taxon>Moraxellaceae</taxon>
        <taxon>Psychrobacter</taxon>
    </lineage>
</organism>
<evidence type="ECO:0000313" key="2">
    <source>
        <dbReference type="Proteomes" id="UP000016761"/>
    </source>
</evidence>
<proteinExistence type="predicted"/>
<name>U4TDS8_9GAMM</name>
<reference evidence="1 2" key="1">
    <citation type="journal article" date="2013" name="Genome Announc.">
        <title>Draft Genome Sequence of Psychrobacter aquaticus Strain CMS 56T, Isolated from a Cyanobacterial Mat Sample Collected from Water Bodies in the McMurdo Dry Valley Region of Antarctica.</title>
        <authorList>
            <person name="Reddy G.S."/>
            <person name="Ara S."/>
            <person name="Singh A."/>
            <person name="Kumar Pinnaka A."/>
            <person name="Shivaji S."/>
        </authorList>
    </citation>
    <scope>NUCLEOTIDE SEQUENCE [LARGE SCALE GENOMIC DNA]</scope>
    <source>
        <strain evidence="1 2">CMS 56</strain>
    </source>
</reference>
<sequence length="43" mass="4975">MQHLKYSYFCAIFVKVEPAGENTALLSQILSWHSNPARYFELA</sequence>
<gene>
    <name evidence="1" type="ORF">M917_0629</name>
</gene>
<accession>U4TDS8</accession>
<keyword evidence="2" id="KW-1185">Reference proteome</keyword>
<dbReference type="PATRIC" id="fig|1354303.4.peg.619"/>